<organism evidence="4 5">
    <name type="scientific">Hondaea fermentalgiana</name>
    <dbReference type="NCBI Taxonomy" id="2315210"/>
    <lineage>
        <taxon>Eukaryota</taxon>
        <taxon>Sar</taxon>
        <taxon>Stramenopiles</taxon>
        <taxon>Bigyra</taxon>
        <taxon>Labyrinthulomycetes</taxon>
        <taxon>Thraustochytrida</taxon>
        <taxon>Thraustochytriidae</taxon>
        <taxon>Hondaea</taxon>
    </lineage>
</organism>
<dbReference type="GO" id="GO:0120053">
    <property type="term" value="F:ribitol beta-1,4-xylosyltransferase activity"/>
    <property type="evidence" value="ECO:0007669"/>
    <property type="project" value="InterPro"/>
</dbReference>
<dbReference type="AlphaFoldDB" id="A0A2R5G5S0"/>
<evidence type="ECO:0000256" key="1">
    <source>
        <dbReference type="SAM" id="MobiDB-lite"/>
    </source>
</evidence>
<dbReference type="InterPro" id="IPR057538">
    <property type="entry name" value="RXYLT1_C"/>
</dbReference>
<dbReference type="EMBL" id="BEYU01000020">
    <property type="protein sequence ID" value="GBG26387.1"/>
    <property type="molecule type" value="Genomic_DNA"/>
</dbReference>
<dbReference type="GO" id="GO:0035269">
    <property type="term" value="P:protein O-linked glycosylation via mannose"/>
    <property type="evidence" value="ECO:0007669"/>
    <property type="project" value="InterPro"/>
</dbReference>
<accession>A0A2R5G5S0</accession>
<feature type="transmembrane region" description="Helical" evidence="2">
    <location>
        <begin position="52"/>
        <end position="69"/>
    </location>
</feature>
<dbReference type="Proteomes" id="UP000241890">
    <property type="component" value="Unassembled WGS sequence"/>
</dbReference>
<dbReference type="PANTHER" id="PTHR15576">
    <property type="entry name" value="RIBITOL-5-PHOSPHATE XYLOSYLTRANSFERASE 1"/>
    <property type="match status" value="1"/>
</dbReference>
<feature type="compositionally biased region" description="Polar residues" evidence="1">
    <location>
        <begin position="109"/>
        <end position="119"/>
    </location>
</feature>
<feature type="region of interest" description="Disordered" evidence="1">
    <location>
        <begin position="1"/>
        <end position="23"/>
    </location>
</feature>
<reference evidence="4 5" key="1">
    <citation type="submission" date="2017-12" db="EMBL/GenBank/DDBJ databases">
        <title>Sequencing, de novo assembly and annotation of complete genome of a new Thraustochytrid species, strain FCC1311.</title>
        <authorList>
            <person name="Sedici K."/>
            <person name="Godart F."/>
            <person name="Aiese Cigliano R."/>
            <person name="Sanseverino W."/>
            <person name="Barakat M."/>
            <person name="Ortet P."/>
            <person name="Marechal E."/>
            <person name="Cagnac O."/>
            <person name="Amato A."/>
        </authorList>
    </citation>
    <scope>NUCLEOTIDE SEQUENCE [LARGE SCALE GENOMIC DNA]</scope>
</reference>
<keyword evidence="2" id="KW-0472">Membrane</keyword>
<dbReference type="InParanoid" id="A0A2R5G5S0"/>
<dbReference type="Pfam" id="PF24785">
    <property type="entry name" value="RXYLT1_C"/>
    <property type="match status" value="1"/>
</dbReference>
<evidence type="ECO:0000313" key="4">
    <source>
        <dbReference type="EMBL" id="GBG26387.1"/>
    </source>
</evidence>
<feature type="domain" description="RXYLT1 C-terminal" evidence="3">
    <location>
        <begin position="312"/>
        <end position="495"/>
    </location>
</feature>
<evidence type="ECO:0000313" key="5">
    <source>
        <dbReference type="Proteomes" id="UP000241890"/>
    </source>
</evidence>
<evidence type="ECO:0000259" key="3">
    <source>
        <dbReference type="Pfam" id="PF24785"/>
    </source>
</evidence>
<protein>
    <submittedName>
        <fullName evidence="4">UDP-D-xylose:ribitol-5-phosphate beta1,4-xylosyltransferase</fullName>
    </submittedName>
</protein>
<name>A0A2R5G5S0_9STRA</name>
<dbReference type="OrthoDB" id="1924787at2759"/>
<feature type="region of interest" description="Disordered" evidence="1">
    <location>
        <begin position="104"/>
        <end position="133"/>
    </location>
</feature>
<dbReference type="PANTHER" id="PTHR15576:SF1">
    <property type="entry name" value="RIBITOL-5-PHOSPHATE XYLOSYLTRANSFERASE 1"/>
    <property type="match status" value="1"/>
</dbReference>
<comment type="caution">
    <text evidence="4">The sequence shown here is derived from an EMBL/GenBank/DDBJ whole genome shotgun (WGS) entry which is preliminary data.</text>
</comment>
<keyword evidence="5" id="KW-1185">Reference proteome</keyword>
<dbReference type="InterPro" id="IPR055286">
    <property type="entry name" value="RXYLT1-like"/>
</dbReference>
<keyword evidence="2" id="KW-0812">Transmembrane</keyword>
<dbReference type="GO" id="GO:0005794">
    <property type="term" value="C:Golgi apparatus"/>
    <property type="evidence" value="ECO:0007669"/>
    <property type="project" value="TreeGrafter"/>
</dbReference>
<keyword evidence="4" id="KW-0808">Transferase</keyword>
<sequence length="507" mass="56528">MQKRQVGGAAGRDGGGGEASPLAALDKLSKPRLAALGADMDMARARRNLRRWRAPLALFVALVLVGYVNSRWLRARNPIVAEVGADEAASSVSRVDFETQRADLETQRADWSSQESATLRNDESGLLRGPDASAHSVTTAAVVAETDARRAAERIEEQEAEEVVDLPSLLEPAAMAPHASSALIKVCAVATNPRQGSIFRTNLMGLIGSGKYEYEIKAHGQCAVNAPRVRMIPYVKCCTDMAVVQKTIASSFKQYDIVIVTGDEYCAVRSTQFHYRQYHGDNVIGTGMVSKLRGIKLPLYFPLGPRAEFERVDQTTGVPAARKRQYAINFVGSPTSIPRRKLRDYFQSETWTMNPLAKSSYIHVTDTWTQTVSVEKGYITPKQYREVLLDSKFTLCPMGHNPEAYRIYEACEAGSVPVLVTKEEEYVNHKCSNAFQPLLDSGAPFVILDSWNDLPQLLEIIHSNQTFVEEKQRAVRAWYAEYMSKFALDFEEMLEFRYKLRVGKALQ</sequence>
<proteinExistence type="predicted"/>
<feature type="compositionally biased region" description="Gly residues" evidence="1">
    <location>
        <begin position="8"/>
        <end position="18"/>
    </location>
</feature>
<gene>
    <name evidence="4" type="ORF">FCC1311_026082</name>
</gene>
<keyword evidence="2" id="KW-1133">Transmembrane helix</keyword>
<evidence type="ECO:0000256" key="2">
    <source>
        <dbReference type="SAM" id="Phobius"/>
    </source>
</evidence>